<reference evidence="3" key="2">
    <citation type="submission" date="2020-09" db="EMBL/GenBank/DDBJ databases">
        <authorList>
            <person name="Sun Q."/>
            <person name="Ohkuma M."/>
        </authorList>
    </citation>
    <scope>NUCLEOTIDE SEQUENCE</scope>
    <source>
        <strain evidence="3">JCM 4637</strain>
    </source>
</reference>
<evidence type="ECO:0000256" key="1">
    <source>
        <dbReference type="SAM" id="MobiDB-lite"/>
    </source>
</evidence>
<sequence length="248" mass="26527">MITEPELVGGPDEGPGPELLDTEEGPTLAERARVWRKLPWVWAVGGAVVASALWAGGLYVFRDQGPNQRGYVLKYGDCGDLRVPELSRVFGERNPPADAASFHDDPALVSMECTLGLRPRAGVRPGDTVVDVVTLTVEQHRRTDPGPEFAVRSKRAAVYAPGLGDELPLGEVRGLGDRAYYGSGAVDGFAWSQLSVLDGGVVLSLSVQPTVQRPEGADNGPSGEPDLSGVREKVLVADMRSLMEQLKK</sequence>
<gene>
    <name evidence="3" type="ORF">GCM10010334_02750</name>
</gene>
<comment type="caution">
    <text evidence="3">The sequence shown here is derived from an EMBL/GenBank/DDBJ whole genome shotgun (WGS) entry which is preliminary data.</text>
</comment>
<name>A0A919C6Z2_9ACTN</name>
<evidence type="ECO:0000313" key="3">
    <source>
        <dbReference type="EMBL" id="GHC77930.1"/>
    </source>
</evidence>
<dbReference type="AlphaFoldDB" id="A0A919C6Z2"/>
<protein>
    <submittedName>
        <fullName evidence="3">Uncharacterized protein</fullName>
    </submittedName>
</protein>
<reference evidence="3" key="1">
    <citation type="journal article" date="2014" name="Int. J. Syst. Evol. Microbiol.">
        <title>Complete genome sequence of Corynebacterium casei LMG S-19264T (=DSM 44701T), isolated from a smear-ripened cheese.</title>
        <authorList>
            <consortium name="US DOE Joint Genome Institute (JGI-PGF)"/>
            <person name="Walter F."/>
            <person name="Albersmeier A."/>
            <person name="Kalinowski J."/>
            <person name="Ruckert C."/>
        </authorList>
    </citation>
    <scope>NUCLEOTIDE SEQUENCE</scope>
    <source>
        <strain evidence="3">JCM 4637</strain>
    </source>
</reference>
<keyword evidence="2" id="KW-0472">Membrane</keyword>
<feature type="compositionally biased region" description="Low complexity" evidence="1">
    <location>
        <begin position="1"/>
        <end position="10"/>
    </location>
</feature>
<feature type="region of interest" description="Disordered" evidence="1">
    <location>
        <begin position="1"/>
        <end position="23"/>
    </location>
</feature>
<keyword evidence="2" id="KW-0812">Transmembrane</keyword>
<keyword evidence="2" id="KW-1133">Transmembrane helix</keyword>
<feature type="transmembrane region" description="Helical" evidence="2">
    <location>
        <begin position="40"/>
        <end position="61"/>
    </location>
</feature>
<accession>A0A919C6Z2</accession>
<dbReference type="EMBL" id="BMVC01000001">
    <property type="protein sequence ID" value="GHC77930.1"/>
    <property type="molecule type" value="Genomic_DNA"/>
</dbReference>
<evidence type="ECO:0000256" key="2">
    <source>
        <dbReference type="SAM" id="Phobius"/>
    </source>
</evidence>
<organism evidence="3 4">
    <name type="scientific">Streptomyces finlayi</name>
    <dbReference type="NCBI Taxonomy" id="67296"/>
    <lineage>
        <taxon>Bacteria</taxon>
        <taxon>Bacillati</taxon>
        <taxon>Actinomycetota</taxon>
        <taxon>Actinomycetes</taxon>
        <taxon>Kitasatosporales</taxon>
        <taxon>Streptomycetaceae</taxon>
        <taxon>Streptomyces</taxon>
    </lineage>
</organism>
<dbReference type="RefSeq" id="WP_189820798.1">
    <property type="nucleotide sequence ID" value="NZ_BMVC01000001.1"/>
</dbReference>
<feature type="region of interest" description="Disordered" evidence="1">
    <location>
        <begin position="211"/>
        <end position="230"/>
    </location>
</feature>
<dbReference type="Proteomes" id="UP000638353">
    <property type="component" value="Unassembled WGS sequence"/>
</dbReference>
<proteinExistence type="predicted"/>
<evidence type="ECO:0000313" key="4">
    <source>
        <dbReference type="Proteomes" id="UP000638353"/>
    </source>
</evidence>